<protein>
    <recommendedName>
        <fullName evidence="4">Secreted protein</fullName>
    </recommendedName>
</protein>
<evidence type="ECO:0000256" key="1">
    <source>
        <dbReference type="SAM" id="SignalP"/>
    </source>
</evidence>
<keyword evidence="3" id="KW-1185">Reference proteome</keyword>
<keyword evidence="1" id="KW-0732">Signal</keyword>
<reference evidence="2 3" key="3">
    <citation type="submission" date="2019-11" db="EMBL/GenBank/DDBJ databases">
        <title>A de novo genome assembly of a pear dwarfing rootstock.</title>
        <authorList>
            <person name="Wang F."/>
            <person name="Wang J."/>
            <person name="Li S."/>
            <person name="Zhang Y."/>
            <person name="Fang M."/>
            <person name="Ma L."/>
            <person name="Zhao Y."/>
            <person name="Jiang S."/>
        </authorList>
    </citation>
    <scope>NUCLEOTIDE SEQUENCE [LARGE SCALE GENOMIC DNA]</scope>
    <source>
        <strain evidence="2">S2</strain>
        <tissue evidence="2">Leaf</tissue>
    </source>
</reference>
<evidence type="ECO:0008006" key="4">
    <source>
        <dbReference type="Google" id="ProtNLM"/>
    </source>
</evidence>
<reference evidence="3" key="2">
    <citation type="submission" date="2019-10" db="EMBL/GenBank/DDBJ databases">
        <title>A de novo genome assembly of a pear dwarfing rootstock.</title>
        <authorList>
            <person name="Wang F."/>
            <person name="Wang J."/>
            <person name="Li S."/>
            <person name="Zhang Y."/>
            <person name="Fang M."/>
            <person name="Ma L."/>
            <person name="Zhao Y."/>
            <person name="Jiang S."/>
        </authorList>
    </citation>
    <scope>NUCLEOTIDE SEQUENCE [LARGE SCALE GENOMIC DNA]</scope>
</reference>
<accession>A0A5N5HT13</accession>
<comment type="caution">
    <text evidence="2">The sequence shown here is derived from an EMBL/GenBank/DDBJ whole genome shotgun (WGS) entry which is preliminary data.</text>
</comment>
<dbReference type="AlphaFoldDB" id="A0A5N5HT13"/>
<feature type="chain" id="PRO_5024378175" description="Secreted protein" evidence="1">
    <location>
        <begin position="29"/>
        <end position="86"/>
    </location>
</feature>
<proteinExistence type="predicted"/>
<reference evidence="2 3" key="1">
    <citation type="submission" date="2019-09" db="EMBL/GenBank/DDBJ databases">
        <authorList>
            <person name="Ou C."/>
        </authorList>
    </citation>
    <scope>NUCLEOTIDE SEQUENCE [LARGE SCALE GENOMIC DNA]</scope>
    <source>
        <strain evidence="2">S2</strain>
        <tissue evidence="2">Leaf</tissue>
    </source>
</reference>
<sequence>MSLIQRFSPPFIALCYLLFLPSSPLVIPSPPDPTLGSATSNRNWTSDPFLFHTSSPNRHAGSSSRPKRFAASATVKVFYIALSFTF</sequence>
<evidence type="ECO:0000313" key="2">
    <source>
        <dbReference type="EMBL" id="KAB2630688.1"/>
    </source>
</evidence>
<gene>
    <name evidence="2" type="ORF">D8674_008207</name>
</gene>
<name>A0A5N5HT13_9ROSA</name>
<organism evidence="2 3">
    <name type="scientific">Pyrus ussuriensis x Pyrus communis</name>
    <dbReference type="NCBI Taxonomy" id="2448454"/>
    <lineage>
        <taxon>Eukaryota</taxon>
        <taxon>Viridiplantae</taxon>
        <taxon>Streptophyta</taxon>
        <taxon>Embryophyta</taxon>
        <taxon>Tracheophyta</taxon>
        <taxon>Spermatophyta</taxon>
        <taxon>Magnoliopsida</taxon>
        <taxon>eudicotyledons</taxon>
        <taxon>Gunneridae</taxon>
        <taxon>Pentapetalae</taxon>
        <taxon>rosids</taxon>
        <taxon>fabids</taxon>
        <taxon>Rosales</taxon>
        <taxon>Rosaceae</taxon>
        <taxon>Amygdaloideae</taxon>
        <taxon>Maleae</taxon>
        <taxon>Pyrus</taxon>
    </lineage>
</organism>
<evidence type="ECO:0000313" key="3">
    <source>
        <dbReference type="Proteomes" id="UP000327157"/>
    </source>
</evidence>
<dbReference type="EMBL" id="SMOL01000143">
    <property type="protein sequence ID" value="KAB2630688.1"/>
    <property type="molecule type" value="Genomic_DNA"/>
</dbReference>
<dbReference type="Proteomes" id="UP000327157">
    <property type="component" value="Chromosome 12"/>
</dbReference>
<feature type="signal peptide" evidence="1">
    <location>
        <begin position="1"/>
        <end position="28"/>
    </location>
</feature>